<dbReference type="AlphaFoldDB" id="A0A2R6NQG5"/>
<evidence type="ECO:0000256" key="1">
    <source>
        <dbReference type="SAM" id="MobiDB-lite"/>
    </source>
</evidence>
<keyword evidence="3" id="KW-1185">Reference proteome</keyword>
<accession>A0A2R6NQG5</accession>
<proteinExistence type="predicted"/>
<organism evidence="2 3">
    <name type="scientific">Hermanssonia centrifuga</name>
    <dbReference type="NCBI Taxonomy" id="98765"/>
    <lineage>
        <taxon>Eukaryota</taxon>
        <taxon>Fungi</taxon>
        <taxon>Dikarya</taxon>
        <taxon>Basidiomycota</taxon>
        <taxon>Agaricomycotina</taxon>
        <taxon>Agaricomycetes</taxon>
        <taxon>Polyporales</taxon>
        <taxon>Meruliaceae</taxon>
        <taxon>Hermanssonia</taxon>
    </lineage>
</organism>
<evidence type="ECO:0000313" key="2">
    <source>
        <dbReference type="EMBL" id="PSR74776.1"/>
    </source>
</evidence>
<gene>
    <name evidence="2" type="ORF">PHLCEN_2v9573</name>
</gene>
<protein>
    <submittedName>
        <fullName evidence="2">Uncharacterized protein</fullName>
    </submittedName>
</protein>
<reference evidence="2 3" key="1">
    <citation type="submission" date="2018-02" db="EMBL/GenBank/DDBJ databases">
        <title>Genome sequence of the basidiomycete white-rot fungus Phlebia centrifuga.</title>
        <authorList>
            <person name="Granchi Z."/>
            <person name="Peng M."/>
            <person name="de Vries R.P."/>
            <person name="Hilden K."/>
            <person name="Makela M.R."/>
            <person name="Grigoriev I."/>
            <person name="Riley R."/>
        </authorList>
    </citation>
    <scope>NUCLEOTIDE SEQUENCE [LARGE SCALE GENOMIC DNA]</scope>
    <source>
        <strain evidence="2 3">FBCC195</strain>
    </source>
</reference>
<name>A0A2R6NQG5_9APHY</name>
<evidence type="ECO:0000313" key="3">
    <source>
        <dbReference type="Proteomes" id="UP000186601"/>
    </source>
</evidence>
<feature type="region of interest" description="Disordered" evidence="1">
    <location>
        <begin position="259"/>
        <end position="303"/>
    </location>
</feature>
<dbReference type="EMBL" id="MLYV02000957">
    <property type="protein sequence ID" value="PSR74776.1"/>
    <property type="molecule type" value="Genomic_DNA"/>
</dbReference>
<dbReference type="Proteomes" id="UP000186601">
    <property type="component" value="Unassembled WGS sequence"/>
</dbReference>
<sequence>MADWVLFSAPFLGENKRDVLLQRMTDAARISLDNTYLNCGCYHDLPWIKSLLELDHSDFGTIRPQSLSSLFDILDQFKFINTSSSTPLEYSDLLDESGRVVAVITGEGVKEDYEKAKVNIRRYFDEVNYDRSINRGTDDLATDDGDVGEGVIGMVADHIYPCNTTSDNGPREGTDQKQGDVGAVNRVSDAIIVSSESEPAHGEGRTQAVASNGELVPADIGPLNAHPPTSHAIHPPVSTDDRTFDLPNPLFGHLERVGSVSEQGEEIGINAEEGIEEGSKRGLGRDSNGSQIEMQKTTSDDVH</sequence>
<feature type="compositionally biased region" description="Polar residues" evidence="1">
    <location>
        <begin position="287"/>
        <end position="297"/>
    </location>
</feature>
<comment type="caution">
    <text evidence="2">The sequence shown here is derived from an EMBL/GenBank/DDBJ whole genome shotgun (WGS) entry which is preliminary data.</text>
</comment>